<feature type="region of interest" description="Disordered" evidence="1">
    <location>
        <begin position="1"/>
        <end position="20"/>
    </location>
</feature>
<gene>
    <name evidence="2" type="ORF">Poly21_35700</name>
</gene>
<dbReference type="Proteomes" id="UP000319908">
    <property type="component" value="Unassembled WGS sequence"/>
</dbReference>
<evidence type="ECO:0000256" key="1">
    <source>
        <dbReference type="SAM" id="MobiDB-lite"/>
    </source>
</evidence>
<dbReference type="OrthoDB" id="279649at2"/>
<reference evidence="2 3" key="1">
    <citation type="journal article" date="2020" name="Antonie Van Leeuwenhoek">
        <title>Rhodopirellula heiligendammensis sp. nov., Rhodopirellula pilleata sp. nov., and Rhodopirellula solitaria sp. nov. isolated from natural or artificial marine surfaces in Northern Germany and California, USA, and emended description of the genus Rhodopirellula.</title>
        <authorList>
            <person name="Kallscheuer N."/>
            <person name="Wiegand S."/>
            <person name="Jogler M."/>
            <person name="Boedeker C."/>
            <person name="Peeters S.H."/>
            <person name="Rast P."/>
            <person name="Heuer A."/>
            <person name="Jetten M.S.M."/>
            <person name="Rohde M."/>
            <person name="Jogler C."/>
        </authorList>
    </citation>
    <scope>NUCLEOTIDE SEQUENCE [LARGE SCALE GENOMIC DNA]</scope>
    <source>
        <strain evidence="2 3">Poly21</strain>
    </source>
</reference>
<evidence type="ECO:0008006" key="4">
    <source>
        <dbReference type="Google" id="ProtNLM"/>
    </source>
</evidence>
<keyword evidence="3" id="KW-1185">Reference proteome</keyword>
<dbReference type="EMBL" id="SJPU01000002">
    <property type="protein sequence ID" value="TWU16365.1"/>
    <property type="molecule type" value="Genomic_DNA"/>
</dbReference>
<protein>
    <recommendedName>
        <fullName evidence="4">HEAT repeat protein</fullName>
    </recommendedName>
</protein>
<evidence type="ECO:0000313" key="2">
    <source>
        <dbReference type="EMBL" id="TWU16365.1"/>
    </source>
</evidence>
<comment type="caution">
    <text evidence="2">The sequence shown here is derived from an EMBL/GenBank/DDBJ whole genome shotgun (WGS) entry which is preliminary data.</text>
</comment>
<sequence>MPTPDPSPQNDWASRLTSDRSASEISADLQELALQESVSGVTRRCLELLGHDDSEVRLWASEALESVVQPEPAEATSLVAWLDELIDRQAVAARESTADLDASELADQMYWTATMLGRIGAAAAAADPTLARLEKLGDDPQAAAYHAAAARAGRARKSLTA</sequence>
<accession>A0A5C6BWH5</accession>
<name>A0A5C6BWH5_9BACT</name>
<evidence type="ECO:0000313" key="3">
    <source>
        <dbReference type="Proteomes" id="UP000319908"/>
    </source>
</evidence>
<dbReference type="AlphaFoldDB" id="A0A5C6BWH5"/>
<organism evidence="2 3">
    <name type="scientific">Allorhodopirellula heiligendammensis</name>
    <dbReference type="NCBI Taxonomy" id="2714739"/>
    <lineage>
        <taxon>Bacteria</taxon>
        <taxon>Pseudomonadati</taxon>
        <taxon>Planctomycetota</taxon>
        <taxon>Planctomycetia</taxon>
        <taxon>Pirellulales</taxon>
        <taxon>Pirellulaceae</taxon>
        <taxon>Allorhodopirellula</taxon>
    </lineage>
</organism>
<proteinExistence type="predicted"/>
<dbReference type="RefSeq" id="WP_146408032.1">
    <property type="nucleotide sequence ID" value="NZ_SJPU01000002.1"/>
</dbReference>